<feature type="region of interest" description="Disordered" evidence="1">
    <location>
        <begin position="42"/>
        <end position="86"/>
    </location>
</feature>
<evidence type="ECO:0000313" key="3">
    <source>
        <dbReference type="Proteomes" id="UP000070539"/>
    </source>
</evidence>
<dbReference type="EMBL" id="LRVM01000013">
    <property type="protein sequence ID" value="KXL51858.1"/>
    <property type="molecule type" value="Genomic_DNA"/>
</dbReference>
<gene>
    <name evidence="2" type="ORF">CLNEO_27150</name>
</gene>
<proteinExistence type="predicted"/>
<accession>A0A136WBI6</accession>
<evidence type="ECO:0000313" key="2">
    <source>
        <dbReference type="EMBL" id="KXL51858.1"/>
    </source>
</evidence>
<dbReference type="Proteomes" id="UP000070539">
    <property type="component" value="Unassembled WGS sequence"/>
</dbReference>
<dbReference type="AlphaFoldDB" id="A0A136WBI6"/>
<sequence>MRVYAGKVVMARNCLLSNGQLLRSKSDDPSLPKKGQTAKLAFAEQSDDPSLPKKGQTAKLAFAEQSDDPSLPKKGQTAKLAFAEQK</sequence>
<reference evidence="2 3" key="1">
    <citation type="submission" date="2016-01" db="EMBL/GenBank/DDBJ databases">
        <title>Genome sequence of Clostridium neopropionicum X4, DSM-3847.</title>
        <authorList>
            <person name="Poehlein A."/>
            <person name="Beck M.H."/>
            <person name="Bengelsdorf F.R."/>
            <person name="Daniel R."/>
            <person name="Duerre P."/>
        </authorList>
    </citation>
    <scope>NUCLEOTIDE SEQUENCE [LARGE SCALE GENOMIC DNA]</scope>
    <source>
        <strain evidence="2 3">DSM-3847</strain>
    </source>
</reference>
<keyword evidence="3" id="KW-1185">Reference proteome</keyword>
<evidence type="ECO:0000256" key="1">
    <source>
        <dbReference type="SAM" id="MobiDB-lite"/>
    </source>
</evidence>
<name>A0A136WBI6_9FIRM</name>
<protein>
    <submittedName>
        <fullName evidence="2">Uncharacterized protein</fullName>
    </submittedName>
</protein>
<comment type="caution">
    <text evidence="2">The sequence shown here is derived from an EMBL/GenBank/DDBJ whole genome shotgun (WGS) entry which is preliminary data.</text>
</comment>
<organism evidence="2 3">
    <name type="scientific">Anaerotignum neopropionicum</name>
    <dbReference type="NCBI Taxonomy" id="36847"/>
    <lineage>
        <taxon>Bacteria</taxon>
        <taxon>Bacillati</taxon>
        <taxon>Bacillota</taxon>
        <taxon>Clostridia</taxon>
        <taxon>Lachnospirales</taxon>
        <taxon>Anaerotignaceae</taxon>
        <taxon>Anaerotignum</taxon>
    </lineage>
</organism>